<sequence>MIFVYTMVRKASRIFVLNNGYFMFFKFLVDTSSGLANIESLFNFHCELNRSIKRILKL</sequence>
<reference evidence="1 2" key="1">
    <citation type="journal article" date="2021" name="BMC Biol.">
        <title>Horizontally acquired antibacterial genes associated with adaptive radiation of ladybird beetles.</title>
        <authorList>
            <person name="Li H.S."/>
            <person name="Tang X.F."/>
            <person name="Huang Y.H."/>
            <person name="Xu Z.Y."/>
            <person name="Chen M.L."/>
            <person name="Du X.Y."/>
            <person name="Qiu B.Y."/>
            <person name="Chen P.T."/>
            <person name="Zhang W."/>
            <person name="Slipinski A."/>
            <person name="Escalona H.E."/>
            <person name="Waterhouse R.M."/>
            <person name="Zwick A."/>
            <person name="Pang H."/>
        </authorList>
    </citation>
    <scope>NUCLEOTIDE SEQUENCE [LARGE SCALE GENOMIC DNA]</scope>
    <source>
        <strain evidence="1">SYSU2018</strain>
    </source>
</reference>
<name>A0ABD2NPU3_9CUCU</name>
<keyword evidence="2" id="KW-1185">Reference proteome</keyword>
<gene>
    <name evidence="1" type="ORF">HHI36_003902</name>
</gene>
<proteinExistence type="predicted"/>
<dbReference type="EMBL" id="JABFTP020000144">
    <property type="protein sequence ID" value="KAL3280665.1"/>
    <property type="molecule type" value="Genomic_DNA"/>
</dbReference>
<comment type="caution">
    <text evidence="1">The sequence shown here is derived from an EMBL/GenBank/DDBJ whole genome shotgun (WGS) entry which is preliminary data.</text>
</comment>
<protein>
    <submittedName>
        <fullName evidence="1">Uncharacterized protein</fullName>
    </submittedName>
</protein>
<evidence type="ECO:0000313" key="1">
    <source>
        <dbReference type="EMBL" id="KAL3280665.1"/>
    </source>
</evidence>
<organism evidence="1 2">
    <name type="scientific">Cryptolaemus montrouzieri</name>
    <dbReference type="NCBI Taxonomy" id="559131"/>
    <lineage>
        <taxon>Eukaryota</taxon>
        <taxon>Metazoa</taxon>
        <taxon>Ecdysozoa</taxon>
        <taxon>Arthropoda</taxon>
        <taxon>Hexapoda</taxon>
        <taxon>Insecta</taxon>
        <taxon>Pterygota</taxon>
        <taxon>Neoptera</taxon>
        <taxon>Endopterygota</taxon>
        <taxon>Coleoptera</taxon>
        <taxon>Polyphaga</taxon>
        <taxon>Cucujiformia</taxon>
        <taxon>Coccinelloidea</taxon>
        <taxon>Coccinellidae</taxon>
        <taxon>Scymninae</taxon>
        <taxon>Scymnini</taxon>
        <taxon>Cryptolaemus</taxon>
    </lineage>
</organism>
<accession>A0ABD2NPU3</accession>
<evidence type="ECO:0000313" key="2">
    <source>
        <dbReference type="Proteomes" id="UP001516400"/>
    </source>
</evidence>
<dbReference type="Proteomes" id="UP001516400">
    <property type="component" value="Unassembled WGS sequence"/>
</dbReference>
<dbReference type="AlphaFoldDB" id="A0ABD2NPU3"/>